<feature type="domain" description="HTH gntR-type" evidence="6">
    <location>
        <begin position="29"/>
        <end position="97"/>
    </location>
</feature>
<evidence type="ECO:0000256" key="5">
    <source>
        <dbReference type="ARBA" id="ARBA00023163"/>
    </source>
</evidence>
<dbReference type="AlphaFoldDB" id="A0A7S8HDG4"/>
<proteinExistence type="inferred from homology"/>
<dbReference type="GO" id="GO:0030170">
    <property type="term" value="F:pyridoxal phosphate binding"/>
    <property type="evidence" value="ECO:0007669"/>
    <property type="project" value="InterPro"/>
</dbReference>
<dbReference type="KEGG" id="kmn:HW532_20030"/>
<dbReference type="GO" id="GO:0003677">
    <property type="term" value="F:DNA binding"/>
    <property type="evidence" value="ECO:0007669"/>
    <property type="project" value="UniProtKB-KW"/>
</dbReference>
<dbReference type="InterPro" id="IPR036390">
    <property type="entry name" value="WH_DNA-bd_sf"/>
</dbReference>
<gene>
    <name evidence="7" type="ORF">HW532_20030</name>
</gene>
<dbReference type="Pfam" id="PF00392">
    <property type="entry name" value="GntR"/>
    <property type="match status" value="1"/>
</dbReference>
<dbReference type="PROSITE" id="PS50949">
    <property type="entry name" value="HTH_GNTR"/>
    <property type="match status" value="1"/>
</dbReference>
<dbReference type="InterPro" id="IPR036388">
    <property type="entry name" value="WH-like_DNA-bd_sf"/>
</dbReference>
<keyword evidence="7" id="KW-0808">Transferase</keyword>
<evidence type="ECO:0000259" key="6">
    <source>
        <dbReference type="PROSITE" id="PS50949"/>
    </source>
</evidence>
<evidence type="ECO:0000256" key="2">
    <source>
        <dbReference type="ARBA" id="ARBA00022898"/>
    </source>
</evidence>
<evidence type="ECO:0000313" key="8">
    <source>
        <dbReference type="Proteomes" id="UP000593594"/>
    </source>
</evidence>
<dbReference type="EMBL" id="CP058214">
    <property type="protein sequence ID" value="QPC44787.1"/>
    <property type="molecule type" value="Genomic_DNA"/>
</dbReference>
<dbReference type="CDD" id="cd07377">
    <property type="entry name" value="WHTH_GntR"/>
    <property type="match status" value="1"/>
</dbReference>
<dbReference type="InterPro" id="IPR051446">
    <property type="entry name" value="HTH_trans_reg/aminotransferase"/>
</dbReference>
<keyword evidence="7" id="KW-0032">Aminotransferase</keyword>
<dbReference type="GO" id="GO:0008483">
    <property type="term" value="F:transaminase activity"/>
    <property type="evidence" value="ECO:0007669"/>
    <property type="project" value="UniProtKB-KW"/>
</dbReference>
<keyword evidence="4" id="KW-0238">DNA-binding</keyword>
<dbReference type="InterPro" id="IPR015421">
    <property type="entry name" value="PyrdxlP-dep_Trfase_major"/>
</dbReference>
<organism evidence="7 8">
    <name type="scientific">Kaustia mangrovi</name>
    <dbReference type="NCBI Taxonomy" id="2593653"/>
    <lineage>
        <taxon>Bacteria</taxon>
        <taxon>Pseudomonadati</taxon>
        <taxon>Pseudomonadota</taxon>
        <taxon>Alphaproteobacteria</taxon>
        <taxon>Hyphomicrobiales</taxon>
        <taxon>Parvibaculaceae</taxon>
        <taxon>Kaustia</taxon>
    </lineage>
</organism>
<name>A0A7S8HDG4_9HYPH</name>
<protein>
    <submittedName>
        <fullName evidence="7">PLP-dependent aminotransferase family protein</fullName>
    </submittedName>
</protein>
<keyword evidence="3" id="KW-0805">Transcription regulation</keyword>
<evidence type="ECO:0000313" key="7">
    <source>
        <dbReference type="EMBL" id="QPC44787.1"/>
    </source>
</evidence>
<dbReference type="Proteomes" id="UP000593594">
    <property type="component" value="Chromosome"/>
</dbReference>
<evidence type="ECO:0000256" key="1">
    <source>
        <dbReference type="ARBA" id="ARBA00005384"/>
    </source>
</evidence>
<dbReference type="SMART" id="SM00345">
    <property type="entry name" value="HTH_GNTR"/>
    <property type="match status" value="1"/>
</dbReference>
<dbReference type="GO" id="GO:0003700">
    <property type="term" value="F:DNA-binding transcription factor activity"/>
    <property type="evidence" value="ECO:0007669"/>
    <property type="project" value="InterPro"/>
</dbReference>
<dbReference type="RefSeq" id="WP_213162155.1">
    <property type="nucleotide sequence ID" value="NZ_CP058214.1"/>
</dbReference>
<comment type="similarity">
    <text evidence="1">In the C-terminal section; belongs to the class-I pyridoxal-phosphate-dependent aminotransferase family.</text>
</comment>
<dbReference type="PANTHER" id="PTHR46577">
    <property type="entry name" value="HTH-TYPE TRANSCRIPTIONAL REGULATORY PROTEIN GABR"/>
    <property type="match status" value="1"/>
</dbReference>
<dbReference type="InterPro" id="IPR015424">
    <property type="entry name" value="PyrdxlP-dep_Trfase"/>
</dbReference>
<dbReference type="PRINTS" id="PR00035">
    <property type="entry name" value="HTHGNTR"/>
</dbReference>
<keyword evidence="2" id="KW-0663">Pyridoxal phosphate</keyword>
<evidence type="ECO:0000256" key="4">
    <source>
        <dbReference type="ARBA" id="ARBA00023125"/>
    </source>
</evidence>
<dbReference type="SUPFAM" id="SSF46785">
    <property type="entry name" value="Winged helix' DNA-binding domain"/>
    <property type="match status" value="1"/>
</dbReference>
<evidence type="ECO:0000256" key="3">
    <source>
        <dbReference type="ARBA" id="ARBA00023015"/>
    </source>
</evidence>
<dbReference type="InterPro" id="IPR004839">
    <property type="entry name" value="Aminotransferase_I/II_large"/>
</dbReference>
<dbReference type="Pfam" id="PF00155">
    <property type="entry name" value="Aminotran_1_2"/>
    <property type="match status" value="1"/>
</dbReference>
<dbReference type="Gene3D" id="3.40.640.10">
    <property type="entry name" value="Type I PLP-dependent aspartate aminotransferase-like (Major domain)"/>
    <property type="match status" value="1"/>
</dbReference>
<dbReference type="SUPFAM" id="SSF53383">
    <property type="entry name" value="PLP-dependent transferases"/>
    <property type="match status" value="1"/>
</dbReference>
<reference evidence="7 8" key="1">
    <citation type="submission" date="2020-06" db="EMBL/GenBank/DDBJ databases">
        <title>Genome sequence of 2 isolates from Red Sea Mangroves.</title>
        <authorList>
            <person name="Sefrji F."/>
            <person name="Michoud G."/>
            <person name="Merlino G."/>
            <person name="Daffonchio D."/>
        </authorList>
    </citation>
    <scope>NUCLEOTIDE SEQUENCE [LARGE SCALE GENOMIC DNA]</scope>
    <source>
        <strain evidence="7 8">R1DC25</strain>
    </source>
</reference>
<sequence>MSKQSNIAPGGPPPDAALLALSIDASATEPAYVQIYAGIRDLILSGRIAQGARLPASRTLAAELGVARATAVAAYDQLAGEGYIEGRRGSGMYVAPFLPEHLMLVRPAAGNRWSGGADGAAAPAELRGTRPIVPFRIGPDPRLFPHADWARLLQESWRDGGAPWDGMPDPFGHMRLRAAIADHLAAWRGIAATPDEIVVTAGTADALDIVIRTLMAPGETVWMEDPGHAPLRAAVEAHGLQPHAVPVDREGFDLDRATAGGGSARAVIVTPSRQFPLGHTMPLARRLAMIEWASQTESWIVEDDYDSEFRYSGRPLAALASLDETGRVIYLGSFSKIFSSSLRLGFIVAPRTLADAFRRTLERFGMRASLVAQPALAAFMETGRFARHLRRLRRTYQKRQAALMTALAEEFDGLLAAEPQGAGMHLTVDIDPALRRRMDDREISARAREAGIEVPALSASFHGPASRQGLLMGFAAFDEDELRHGADRLKAALW</sequence>
<dbReference type="InterPro" id="IPR000524">
    <property type="entry name" value="Tscrpt_reg_HTH_GntR"/>
</dbReference>
<dbReference type="Gene3D" id="1.10.10.10">
    <property type="entry name" value="Winged helix-like DNA-binding domain superfamily/Winged helix DNA-binding domain"/>
    <property type="match status" value="1"/>
</dbReference>
<dbReference type="PANTHER" id="PTHR46577:SF1">
    <property type="entry name" value="HTH-TYPE TRANSCRIPTIONAL REGULATORY PROTEIN GABR"/>
    <property type="match status" value="1"/>
</dbReference>
<dbReference type="CDD" id="cd00609">
    <property type="entry name" value="AAT_like"/>
    <property type="match status" value="1"/>
</dbReference>
<keyword evidence="8" id="KW-1185">Reference proteome</keyword>
<accession>A0A7S8HDG4</accession>
<keyword evidence="5" id="KW-0804">Transcription</keyword>